<dbReference type="AlphaFoldDB" id="A0A8J2LX56"/>
<evidence type="ECO:0000256" key="1">
    <source>
        <dbReference type="SAM" id="MobiDB-lite"/>
    </source>
</evidence>
<feature type="transmembrane region" description="Helical" evidence="2">
    <location>
        <begin position="112"/>
        <end position="132"/>
    </location>
</feature>
<dbReference type="Proteomes" id="UP000708208">
    <property type="component" value="Unassembled WGS sequence"/>
</dbReference>
<dbReference type="EMBL" id="CAJVCH010553583">
    <property type="protein sequence ID" value="CAG7829956.1"/>
    <property type="molecule type" value="Genomic_DNA"/>
</dbReference>
<organism evidence="3 4">
    <name type="scientific">Allacma fusca</name>
    <dbReference type="NCBI Taxonomy" id="39272"/>
    <lineage>
        <taxon>Eukaryota</taxon>
        <taxon>Metazoa</taxon>
        <taxon>Ecdysozoa</taxon>
        <taxon>Arthropoda</taxon>
        <taxon>Hexapoda</taxon>
        <taxon>Collembola</taxon>
        <taxon>Symphypleona</taxon>
        <taxon>Sminthuridae</taxon>
        <taxon>Allacma</taxon>
    </lineage>
</organism>
<keyword evidence="2" id="KW-1133">Transmembrane helix</keyword>
<evidence type="ECO:0000256" key="2">
    <source>
        <dbReference type="SAM" id="Phobius"/>
    </source>
</evidence>
<name>A0A8J2LX56_9HEXA</name>
<feature type="transmembrane region" description="Helical" evidence="2">
    <location>
        <begin position="79"/>
        <end position="100"/>
    </location>
</feature>
<keyword evidence="2" id="KW-0472">Membrane</keyword>
<gene>
    <name evidence="3" type="ORF">AFUS01_LOCUS39787</name>
</gene>
<sequence>MYEVNGNSEGSHKASKGLRSSDSEKRSNLCCRALIASLGYFNLMWFCYWLLEIQLYEDVMVTGRCIEIPEDSNAFVTCGALYCANRIADLITGVVLLIGIHMRNPAFLQAFVLYEMFTFISWNIIFVLQWNYASSPGGDQMEYTLYFLLRRVLQVFFMYVVIAFQKDMQMENEEKKNSAVRFYI</sequence>
<proteinExistence type="predicted"/>
<reference evidence="3" key="1">
    <citation type="submission" date="2021-06" db="EMBL/GenBank/DDBJ databases">
        <authorList>
            <person name="Hodson N. C."/>
            <person name="Mongue J. A."/>
            <person name="Jaron S. K."/>
        </authorList>
    </citation>
    <scope>NUCLEOTIDE SEQUENCE</scope>
</reference>
<feature type="transmembrane region" description="Helical" evidence="2">
    <location>
        <begin position="29"/>
        <end position="51"/>
    </location>
</feature>
<evidence type="ECO:0000313" key="3">
    <source>
        <dbReference type="EMBL" id="CAG7829956.1"/>
    </source>
</evidence>
<protein>
    <submittedName>
        <fullName evidence="3">Uncharacterized protein</fullName>
    </submittedName>
</protein>
<feature type="region of interest" description="Disordered" evidence="1">
    <location>
        <begin position="1"/>
        <end position="22"/>
    </location>
</feature>
<keyword evidence="4" id="KW-1185">Reference proteome</keyword>
<feature type="transmembrane region" description="Helical" evidence="2">
    <location>
        <begin position="144"/>
        <end position="164"/>
    </location>
</feature>
<accession>A0A8J2LX56</accession>
<comment type="caution">
    <text evidence="3">The sequence shown here is derived from an EMBL/GenBank/DDBJ whole genome shotgun (WGS) entry which is preliminary data.</text>
</comment>
<evidence type="ECO:0000313" key="4">
    <source>
        <dbReference type="Proteomes" id="UP000708208"/>
    </source>
</evidence>
<keyword evidence="2" id="KW-0812">Transmembrane</keyword>